<dbReference type="AlphaFoldDB" id="A0AAD8XLP8"/>
<reference evidence="1" key="1">
    <citation type="submission" date="2021-12" db="EMBL/GenBank/DDBJ databases">
        <title>Comparative genomics, transcriptomics and evolutionary studies reveal genomic signatures of adaptation to plant cell wall in hemibiotrophic fungi.</title>
        <authorList>
            <consortium name="DOE Joint Genome Institute"/>
            <person name="Baroncelli R."/>
            <person name="Diaz J.F."/>
            <person name="Benocci T."/>
            <person name="Peng M."/>
            <person name="Battaglia E."/>
            <person name="Haridas S."/>
            <person name="Andreopoulos W."/>
            <person name="Labutti K."/>
            <person name="Pangilinan J."/>
            <person name="Floch G.L."/>
            <person name="Makela M.R."/>
            <person name="Henrissat B."/>
            <person name="Grigoriev I.V."/>
            <person name="Crouch J.A."/>
            <person name="De Vries R.P."/>
            <person name="Sukno S.A."/>
            <person name="Thon M.R."/>
        </authorList>
    </citation>
    <scope>NUCLEOTIDE SEQUENCE</scope>
    <source>
        <strain evidence="1">CBS 112980</strain>
    </source>
</reference>
<accession>A0AAD8XLP8</accession>
<gene>
    <name evidence="1" type="ORF">BDZ83DRAFT_604584</name>
</gene>
<keyword evidence="2" id="KW-1185">Reference proteome</keyword>
<proteinExistence type="predicted"/>
<evidence type="ECO:0000313" key="1">
    <source>
        <dbReference type="EMBL" id="KAK1729666.1"/>
    </source>
</evidence>
<comment type="caution">
    <text evidence="1">The sequence shown here is derived from an EMBL/GenBank/DDBJ whole genome shotgun (WGS) entry which is preliminary data.</text>
</comment>
<sequence>MSLNCIFLFTFPASKKRTFFRMELSSFLHFISGRNEMMTFQDPFCCHKNTRRFGTCRRGGSECGKIRHGRRPSRVALCDQRK</sequence>
<dbReference type="Proteomes" id="UP001244207">
    <property type="component" value="Unassembled WGS sequence"/>
</dbReference>
<dbReference type="RefSeq" id="XP_060369721.1">
    <property type="nucleotide sequence ID" value="XM_060507286.1"/>
</dbReference>
<evidence type="ECO:0000313" key="2">
    <source>
        <dbReference type="Proteomes" id="UP001244207"/>
    </source>
</evidence>
<protein>
    <submittedName>
        <fullName evidence="1">Uncharacterized protein</fullName>
    </submittedName>
</protein>
<name>A0AAD8XLP8_GLOAC</name>
<dbReference type="GeneID" id="85391185"/>
<dbReference type="EMBL" id="JAHMHS010000010">
    <property type="protein sequence ID" value="KAK1729666.1"/>
    <property type="molecule type" value="Genomic_DNA"/>
</dbReference>
<organism evidence="1 2">
    <name type="scientific">Glomerella acutata</name>
    <name type="common">Colletotrichum acutatum</name>
    <dbReference type="NCBI Taxonomy" id="27357"/>
    <lineage>
        <taxon>Eukaryota</taxon>
        <taxon>Fungi</taxon>
        <taxon>Dikarya</taxon>
        <taxon>Ascomycota</taxon>
        <taxon>Pezizomycotina</taxon>
        <taxon>Sordariomycetes</taxon>
        <taxon>Hypocreomycetidae</taxon>
        <taxon>Glomerellales</taxon>
        <taxon>Glomerellaceae</taxon>
        <taxon>Colletotrichum</taxon>
        <taxon>Colletotrichum acutatum species complex</taxon>
    </lineage>
</organism>